<evidence type="ECO:0000259" key="1">
    <source>
        <dbReference type="Pfam" id="PF14200"/>
    </source>
</evidence>
<dbReference type="Pfam" id="PF14200">
    <property type="entry name" value="RicinB_lectin_2"/>
    <property type="match status" value="2"/>
</dbReference>
<dbReference type="SUPFAM" id="SSF50370">
    <property type="entry name" value="Ricin B-like lectins"/>
    <property type="match status" value="1"/>
</dbReference>
<dbReference type="InParanoid" id="W3XI68"/>
<dbReference type="Proteomes" id="UP000030651">
    <property type="component" value="Unassembled WGS sequence"/>
</dbReference>
<gene>
    <name evidence="2" type="ORF">PFICI_02966</name>
</gene>
<proteinExistence type="predicted"/>
<keyword evidence="3" id="KW-1185">Reference proteome</keyword>
<organism evidence="2 3">
    <name type="scientific">Pestalotiopsis fici (strain W106-1 / CGMCC3.15140)</name>
    <dbReference type="NCBI Taxonomy" id="1229662"/>
    <lineage>
        <taxon>Eukaryota</taxon>
        <taxon>Fungi</taxon>
        <taxon>Dikarya</taxon>
        <taxon>Ascomycota</taxon>
        <taxon>Pezizomycotina</taxon>
        <taxon>Sordariomycetes</taxon>
        <taxon>Xylariomycetidae</taxon>
        <taxon>Amphisphaeriales</taxon>
        <taxon>Sporocadaceae</taxon>
        <taxon>Pestalotiopsis</taxon>
    </lineage>
</organism>
<name>W3XI68_PESFW</name>
<dbReference type="PROSITE" id="PS50231">
    <property type="entry name" value="RICIN_B_LECTIN"/>
    <property type="match status" value="1"/>
</dbReference>
<evidence type="ECO:0000313" key="3">
    <source>
        <dbReference type="Proteomes" id="UP000030651"/>
    </source>
</evidence>
<dbReference type="Gene3D" id="2.80.10.50">
    <property type="match status" value="2"/>
</dbReference>
<reference evidence="3" key="1">
    <citation type="journal article" date="2015" name="BMC Genomics">
        <title>Genomic and transcriptomic analysis of the endophytic fungus Pestalotiopsis fici reveals its lifestyle and high potential for synthesis of natural products.</title>
        <authorList>
            <person name="Wang X."/>
            <person name="Zhang X."/>
            <person name="Liu L."/>
            <person name="Xiang M."/>
            <person name="Wang W."/>
            <person name="Sun X."/>
            <person name="Che Y."/>
            <person name="Guo L."/>
            <person name="Liu G."/>
            <person name="Guo L."/>
            <person name="Wang C."/>
            <person name="Yin W.B."/>
            <person name="Stadler M."/>
            <person name="Zhang X."/>
            <person name="Liu X."/>
        </authorList>
    </citation>
    <scope>NUCLEOTIDE SEQUENCE [LARGE SCALE GENOMIC DNA]</scope>
    <source>
        <strain evidence="3">W106-1 / CGMCC3.15140</strain>
    </source>
</reference>
<dbReference type="AlphaFoldDB" id="W3XI68"/>
<dbReference type="EMBL" id="KI912110">
    <property type="protein sequence ID" value="ETS84941.1"/>
    <property type="molecule type" value="Genomic_DNA"/>
</dbReference>
<feature type="domain" description="Ricin B lectin" evidence="1">
    <location>
        <begin position="101"/>
        <end position="164"/>
    </location>
</feature>
<sequence>MSSPIANGAIVTFTNLGSRTCIDLAGGNSGNGVAISGWKCHGGSNQKWQLQQVGKTGPWPVYMIKNQYSGTYMDLYLGGTADGTPIYGWQGSNTAGSGNPHQRWRFVTGDPQNGNVVLIENIGAGTYVDLYLGGVANGTGINGWSLAGDLSSGNPHQQWTVTVTQS</sequence>
<dbReference type="HOGENOM" id="CLU_1652768_0_0_1"/>
<dbReference type="InterPro" id="IPR035992">
    <property type="entry name" value="Ricin_B-like_lectins"/>
</dbReference>
<dbReference type="InterPro" id="IPR000772">
    <property type="entry name" value="Ricin_B_lectin"/>
</dbReference>
<dbReference type="OrthoDB" id="2131701at2759"/>
<dbReference type="eggNOG" id="ENOG502SYF8">
    <property type="taxonomic scope" value="Eukaryota"/>
</dbReference>
<protein>
    <recommendedName>
        <fullName evidence="1">Ricin B lectin domain-containing protein</fullName>
    </recommendedName>
</protein>
<evidence type="ECO:0000313" key="2">
    <source>
        <dbReference type="EMBL" id="ETS84941.1"/>
    </source>
</evidence>
<dbReference type="RefSeq" id="XP_007829738.1">
    <property type="nucleotide sequence ID" value="XM_007831547.1"/>
</dbReference>
<dbReference type="OMA" id="LNENQQW"/>
<feature type="domain" description="Ricin B lectin" evidence="1">
    <location>
        <begin position="10"/>
        <end position="89"/>
    </location>
</feature>
<dbReference type="GeneID" id="19267979"/>
<dbReference type="KEGG" id="pfy:PFICI_02966"/>
<accession>W3XI68</accession>